<comment type="caution">
    <text evidence="2">The sequence shown here is derived from an EMBL/GenBank/DDBJ whole genome shotgun (WGS) entry which is preliminary data.</text>
</comment>
<dbReference type="OrthoDB" id="8592743at2"/>
<dbReference type="RefSeq" id="WP_134244027.1">
    <property type="nucleotide sequence ID" value="NZ_SNTY01000017.1"/>
</dbReference>
<reference evidence="2 3" key="1">
    <citation type="submission" date="2019-03" db="EMBL/GenBank/DDBJ databases">
        <title>Alkanindiges illinoisensis: a potential pathogenic isolated from ascites of a gastric cancer patient with abdominal metastasis.</title>
        <authorList>
            <person name="Hu X."/>
            <person name="Yang B."/>
            <person name="Yan X."/>
            <person name="Lin L."/>
            <person name="Zhao H."/>
            <person name="Zhou F."/>
            <person name="Su B."/>
            <person name="Chen J."/>
            <person name="Rui Y."/>
            <person name="Wang Q."/>
            <person name="Zheng L."/>
        </authorList>
    </citation>
    <scope>NUCLEOTIDE SEQUENCE [LARGE SCALE GENOMIC DNA]</scope>
    <source>
        <strain evidence="2 3">NFYY 23406</strain>
    </source>
</reference>
<gene>
    <name evidence="2" type="ORF">E2B99_05915</name>
</gene>
<dbReference type="Pfam" id="PF11726">
    <property type="entry name" value="YagK_YfjJ_C"/>
    <property type="match status" value="1"/>
</dbReference>
<evidence type="ECO:0000259" key="1">
    <source>
        <dbReference type="Pfam" id="PF11726"/>
    </source>
</evidence>
<dbReference type="Proteomes" id="UP000297834">
    <property type="component" value="Unassembled WGS sequence"/>
</dbReference>
<dbReference type="InterPro" id="IPR057271">
    <property type="entry name" value="YagK_YfjJ_C"/>
</dbReference>
<evidence type="ECO:0000313" key="2">
    <source>
        <dbReference type="EMBL" id="TEU28524.1"/>
    </source>
</evidence>
<dbReference type="AlphaFoldDB" id="A0A4Y7XD07"/>
<keyword evidence="3" id="KW-1185">Reference proteome</keyword>
<dbReference type="EMBL" id="SNTY01000017">
    <property type="protein sequence ID" value="TEU28524.1"/>
    <property type="molecule type" value="Genomic_DNA"/>
</dbReference>
<organism evidence="2 3">
    <name type="scientific">Alkanindiges illinoisensis</name>
    <dbReference type="NCBI Taxonomy" id="197183"/>
    <lineage>
        <taxon>Bacteria</taxon>
        <taxon>Pseudomonadati</taxon>
        <taxon>Pseudomonadota</taxon>
        <taxon>Gammaproteobacteria</taxon>
        <taxon>Moraxellales</taxon>
        <taxon>Moraxellaceae</taxon>
        <taxon>Alkanindiges</taxon>
    </lineage>
</organism>
<evidence type="ECO:0000313" key="3">
    <source>
        <dbReference type="Proteomes" id="UP000297834"/>
    </source>
</evidence>
<name>A0A4Y7XD07_9GAMM</name>
<protein>
    <submittedName>
        <fullName evidence="2">Inovirus Gp2 family protein</fullName>
    </submittedName>
</protein>
<proteinExistence type="predicted"/>
<feature type="domain" description="YagK/YfjJ C-terminal" evidence="1">
    <location>
        <begin position="122"/>
        <end position="282"/>
    </location>
</feature>
<sequence length="282" mass="33313">MSRNETLIQIEDLMIDICSGKYHWKNAIEELEYLFKTACDIYDPELDYSPLLEGYFNWMGISHSSGIGRPRKSASALFVSKTDFLNQCDDLIDKHERFIRRQQQQRRSNFSRLVDKFERLVARHCKLLLVRVDVSYQYEADIDIHQFNADLRRLRRRIQSRDTCFKDVLTYSWAIEQGREKGYHCHFLLIYNGSKCMRDGYYGEQMAEVWQDITGGDGYSFNCNRKGHKDNYRRFGTLGIGMIHRSNEREVENALKAISYLARAEKEDQHLRARIPGMRCFG</sequence>
<accession>A0A4Y7XD07</accession>